<dbReference type="AlphaFoldDB" id="A0A4R1J7S7"/>
<dbReference type="InterPro" id="IPR047687">
    <property type="entry name" value="OMA_tautomer-like"/>
</dbReference>
<dbReference type="GO" id="GO:0016853">
    <property type="term" value="F:isomerase activity"/>
    <property type="evidence" value="ECO:0007669"/>
    <property type="project" value="UniProtKB-KW"/>
</dbReference>
<comment type="similarity">
    <text evidence="1">Belongs to the PrpF family.</text>
</comment>
<evidence type="ECO:0000313" key="4">
    <source>
        <dbReference type="Proteomes" id="UP000295565"/>
    </source>
</evidence>
<sequence>MKQIPCLLMRGGTSKGPVLLASDLPRDRSQRDAFLLNLMGSGHELEIDGLGGGYAQSSKVAIISPSTSPDADIDYLFAQVKVNERRVDTTPNCGNMLCAVGPAAIERGLICAQESITPIRIRNVNTNTLIDVEIQTQNGEVVYDGETHIDGVPGTAAPISVTFLDAAGCKTGKLLPTGHTSDHIDGIKVTCIDMAMPMVLIKASDLGKQGNETPQELDKDAAFLARLEAIRLKAGRLMGFGDVSDMVIPKPVLVSKPEHGGSIQVRYFMPHQCHKSLAITGSIGLSTACVIDGSVAAEVAQLKRTNPFIQPVTIEHPSGRIQVVLNQPDEQPEHIKASVIRTARKLFIGQAFVQEAKVCHKEEDVEQHTTA</sequence>
<dbReference type="EMBL" id="SMGD01000019">
    <property type="protein sequence ID" value="TCK46401.1"/>
    <property type="molecule type" value="Genomic_DNA"/>
</dbReference>
<proteinExistence type="inferred from homology"/>
<evidence type="ECO:0000256" key="2">
    <source>
        <dbReference type="ARBA" id="ARBA00023235"/>
    </source>
</evidence>
<organism evidence="3 4">
    <name type="scientific">Celerinatantimonas diazotrophica</name>
    <dbReference type="NCBI Taxonomy" id="412034"/>
    <lineage>
        <taxon>Bacteria</taxon>
        <taxon>Pseudomonadati</taxon>
        <taxon>Pseudomonadota</taxon>
        <taxon>Gammaproteobacteria</taxon>
        <taxon>Celerinatantimonadaceae</taxon>
        <taxon>Celerinatantimonas</taxon>
    </lineage>
</organism>
<name>A0A4R1J7S7_9GAMM</name>
<dbReference type="PANTHER" id="PTHR43709:SF3">
    <property type="entry name" value="ISOMERASE YBHH-RELATED"/>
    <property type="match status" value="1"/>
</dbReference>
<evidence type="ECO:0008006" key="5">
    <source>
        <dbReference type="Google" id="ProtNLM"/>
    </source>
</evidence>
<evidence type="ECO:0000256" key="1">
    <source>
        <dbReference type="ARBA" id="ARBA00007673"/>
    </source>
</evidence>
<dbReference type="RefSeq" id="WP_131914399.1">
    <property type="nucleotide sequence ID" value="NZ_OU594967.1"/>
</dbReference>
<protein>
    <recommendedName>
        <fullName evidence="5">4-oxalomesaconate tautomerase</fullName>
    </recommendedName>
</protein>
<evidence type="ECO:0000313" key="3">
    <source>
        <dbReference type="EMBL" id="TCK46401.1"/>
    </source>
</evidence>
<reference evidence="3 4" key="1">
    <citation type="submission" date="2019-03" db="EMBL/GenBank/DDBJ databases">
        <title>Genomic Encyclopedia of Type Strains, Phase IV (KMG-IV): sequencing the most valuable type-strain genomes for metagenomic binning, comparative biology and taxonomic classification.</title>
        <authorList>
            <person name="Goeker M."/>
        </authorList>
    </citation>
    <scope>NUCLEOTIDE SEQUENCE [LARGE SCALE GENOMIC DNA]</scope>
    <source>
        <strain evidence="3 4">DSM 18577</strain>
    </source>
</reference>
<keyword evidence="4" id="KW-1185">Reference proteome</keyword>
<dbReference type="Proteomes" id="UP000295565">
    <property type="component" value="Unassembled WGS sequence"/>
</dbReference>
<comment type="caution">
    <text evidence="3">The sequence shown here is derived from an EMBL/GenBank/DDBJ whole genome shotgun (WGS) entry which is preliminary data.</text>
</comment>
<dbReference type="SUPFAM" id="SSF54506">
    <property type="entry name" value="Diaminopimelate epimerase-like"/>
    <property type="match status" value="2"/>
</dbReference>
<dbReference type="NCBIfam" id="NF033377">
    <property type="entry name" value="OMA_tautomer"/>
    <property type="match status" value="1"/>
</dbReference>
<dbReference type="OrthoDB" id="9779763at2"/>
<dbReference type="Pfam" id="PF04303">
    <property type="entry name" value="PrpF"/>
    <property type="match status" value="1"/>
</dbReference>
<accession>A0A4R1J7S7</accession>
<dbReference type="Gene3D" id="3.10.310.10">
    <property type="entry name" value="Diaminopimelate Epimerase, Chain A, domain 1"/>
    <property type="match status" value="2"/>
</dbReference>
<dbReference type="InterPro" id="IPR007400">
    <property type="entry name" value="PrpF-like"/>
</dbReference>
<keyword evidence="2" id="KW-0413">Isomerase</keyword>
<dbReference type="PANTHER" id="PTHR43709">
    <property type="entry name" value="ACONITATE ISOMERASE-RELATED"/>
    <property type="match status" value="1"/>
</dbReference>
<gene>
    <name evidence="3" type="ORF">EV690_3680</name>
</gene>